<keyword evidence="13" id="KW-1185">Reference proteome</keyword>
<keyword evidence="4" id="KW-0488">Methylation</keyword>
<comment type="caution">
    <text evidence="12">The sequence shown here is derived from an EMBL/GenBank/DDBJ whole genome shotgun (WGS) entry which is preliminary data.</text>
</comment>
<dbReference type="InterPro" id="IPR049875">
    <property type="entry name" value="TypeII_GspH"/>
</dbReference>
<dbReference type="Pfam" id="PF07963">
    <property type="entry name" value="N_methyl"/>
    <property type="match status" value="1"/>
</dbReference>
<evidence type="ECO:0000256" key="4">
    <source>
        <dbReference type="ARBA" id="ARBA00022481"/>
    </source>
</evidence>
<dbReference type="AlphaFoldDB" id="A0A432ZQX3"/>
<evidence type="ECO:0000256" key="8">
    <source>
        <dbReference type="ARBA" id="ARBA00023136"/>
    </source>
</evidence>
<dbReference type="PANTHER" id="PTHR39583:SF2">
    <property type="entry name" value="TYPE II SECRETION SYSTEM PROTEIN J"/>
    <property type="match status" value="1"/>
</dbReference>
<evidence type="ECO:0000256" key="10">
    <source>
        <dbReference type="SAM" id="MobiDB-lite"/>
    </source>
</evidence>
<dbReference type="NCBIfam" id="TIGR02532">
    <property type="entry name" value="IV_pilin_GFxxxE"/>
    <property type="match status" value="1"/>
</dbReference>
<proteinExistence type="predicted"/>
<accession>A0A432ZQX3</accession>
<evidence type="ECO:0000256" key="11">
    <source>
        <dbReference type="SAM" id="Phobius"/>
    </source>
</evidence>
<dbReference type="InterPro" id="IPR045584">
    <property type="entry name" value="Pilin-like"/>
</dbReference>
<protein>
    <recommendedName>
        <fullName evidence="2">Type II secretion system protein H</fullName>
    </recommendedName>
    <alternativeName>
        <fullName evidence="9">General secretion pathway protein H</fullName>
    </alternativeName>
</protein>
<keyword evidence="5" id="KW-0997">Cell inner membrane</keyword>
<evidence type="ECO:0000313" key="12">
    <source>
        <dbReference type="EMBL" id="RUO80297.1"/>
    </source>
</evidence>
<name>A0A432ZQX3_9GAMM</name>
<dbReference type="SUPFAM" id="SSF54523">
    <property type="entry name" value="Pili subunits"/>
    <property type="match status" value="1"/>
</dbReference>
<organism evidence="12 13">
    <name type="scientific">Idiomarina tyrosinivorans</name>
    <dbReference type="NCBI Taxonomy" id="1445662"/>
    <lineage>
        <taxon>Bacteria</taxon>
        <taxon>Pseudomonadati</taxon>
        <taxon>Pseudomonadota</taxon>
        <taxon>Gammaproteobacteria</taxon>
        <taxon>Alteromonadales</taxon>
        <taxon>Idiomarinaceae</taxon>
        <taxon>Idiomarina</taxon>
    </lineage>
</organism>
<evidence type="ECO:0000256" key="3">
    <source>
        <dbReference type="ARBA" id="ARBA00022475"/>
    </source>
</evidence>
<comment type="subcellular location">
    <subcellularLocation>
        <location evidence="1">Cell inner membrane</location>
        <topology evidence="1">Single-pass membrane protein</topology>
    </subcellularLocation>
</comment>
<reference evidence="12 13" key="1">
    <citation type="journal article" date="2011" name="Front. Microbiol.">
        <title>Genomic signatures of strain selection and enhancement in Bacillus atrophaeus var. globigii, a historical biowarfare simulant.</title>
        <authorList>
            <person name="Gibbons H.S."/>
            <person name="Broomall S.M."/>
            <person name="McNew L.A."/>
            <person name="Daligault H."/>
            <person name="Chapman C."/>
            <person name="Bruce D."/>
            <person name="Karavis M."/>
            <person name="Krepps M."/>
            <person name="McGregor P.A."/>
            <person name="Hong C."/>
            <person name="Park K.H."/>
            <person name="Akmal A."/>
            <person name="Feldman A."/>
            <person name="Lin J.S."/>
            <person name="Chang W.E."/>
            <person name="Higgs B.W."/>
            <person name="Demirev P."/>
            <person name="Lindquist J."/>
            <person name="Liem A."/>
            <person name="Fochler E."/>
            <person name="Read T.D."/>
            <person name="Tapia R."/>
            <person name="Johnson S."/>
            <person name="Bishop-Lilly K.A."/>
            <person name="Detter C."/>
            <person name="Han C."/>
            <person name="Sozhamannan S."/>
            <person name="Rosenzweig C.N."/>
            <person name="Skowronski E.W."/>
        </authorList>
    </citation>
    <scope>NUCLEOTIDE SEQUENCE [LARGE SCALE GENOMIC DNA]</scope>
    <source>
        <strain evidence="12 13">CC-PW-9</strain>
    </source>
</reference>
<keyword evidence="6 11" id="KW-0812">Transmembrane</keyword>
<dbReference type="InterPro" id="IPR002416">
    <property type="entry name" value="T2SS_protein-GspH"/>
</dbReference>
<evidence type="ECO:0000256" key="7">
    <source>
        <dbReference type="ARBA" id="ARBA00022989"/>
    </source>
</evidence>
<keyword evidence="3" id="KW-1003">Cell membrane</keyword>
<dbReference type="NCBIfam" id="TIGR01708">
    <property type="entry name" value="typeII_sec_gspH"/>
    <property type="match status" value="1"/>
</dbReference>
<evidence type="ECO:0000313" key="13">
    <source>
        <dbReference type="Proteomes" id="UP000287996"/>
    </source>
</evidence>
<dbReference type="Proteomes" id="UP000287996">
    <property type="component" value="Unassembled WGS sequence"/>
</dbReference>
<dbReference type="Gene3D" id="3.55.40.10">
    <property type="entry name" value="minor pseudopilin epsh domain"/>
    <property type="match status" value="1"/>
</dbReference>
<dbReference type="GO" id="GO:0005886">
    <property type="term" value="C:plasma membrane"/>
    <property type="evidence" value="ECO:0007669"/>
    <property type="project" value="UniProtKB-SubCell"/>
</dbReference>
<evidence type="ECO:0000256" key="5">
    <source>
        <dbReference type="ARBA" id="ARBA00022519"/>
    </source>
</evidence>
<dbReference type="PANTHER" id="PTHR39583">
    <property type="entry name" value="TYPE II SECRETION SYSTEM PROTEIN J-RELATED"/>
    <property type="match status" value="1"/>
</dbReference>
<evidence type="ECO:0000256" key="9">
    <source>
        <dbReference type="ARBA" id="ARBA00030775"/>
    </source>
</evidence>
<dbReference type="InterPro" id="IPR051621">
    <property type="entry name" value="T2SS_protein_J"/>
</dbReference>
<evidence type="ECO:0000256" key="1">
    <source>
        <dbReference type="ARBA" id="ARBA00004377"/>
    </source>
</evidence>
<feature type="region of interest" description="Disordered" evidence="10">
    <location>
        <begin position="83"/>
        <end position="113"/>
    </location>
</feature>
<dbReference type="RefSeq" id="WP_126841796.1">
    <property type="nucleotide sequence ID" value="NZ_PIQH01000005.1"/>
</dbReference>
<dbReference type="GO" id="GO:0015628">
    <property type="term" value="P:protein secretion by the type II secretion system"/>
    <property type="evidence" value="ECO:0007669"/>
    <property type="project" value="InterPro"/>
</dbReference>
<keyword evidence="8 11" id="KW-0472">Membrane</keyword>
<feature type="transmembrane region" description="Helical" evidence="11">
    <location>
        <begin position="12"/>
        <end position="33"/>
    </location>
</feature>
<dbReference type="OrthoDB" id="6237341at2"/>
<keyword evidence="7 11" id="KW-1133">Transmembrane helix</keyword>
<dbReference type="PRINTS" id="PR00885">
    <property type="entry name" value="BCTERIALGSPH"/>
</dbReference>
<evidence type="ECO:0000256" key="2">
    <source>
        <dbReference type="ARBA" id="ARBA00021549"/>
    </source>
</evidence>
<evidence type="ECO:0000256" key="6">
    <source>
        <dbReference type="ARBA" id="ARBA00022692"/>
    </source>
</evidence>
<dbReference type="InterPro" id="IPR012902">
    <property type="entry name" value="N_methyl_site"/>
</dbReference>
<dbReference type="PROSITE" id="PS00409">
    <property type="entry name" value="PROKAR_NTER_METHYL"/>
    <property type="match status" value="1"/>
</dbReference>
<sequence>MRETVRQRGFTLLEIMLVMAIIALMASAVMFTLPRQTDDDEAAQNWAVTLQQQLRYAREFAMVRQQLVGLRINSGEYQFMQWQQAPTEQQQQQSRGRQQQNPQSQQQQGGSWQALSQKGLAKQQWQLPLAVTLERSELQLLEQDEALNASLFDSDQDQQEQLQTPQIFILPDGDMSVFQLRVANTDSPDDGVWVSSGDGWNVDISQQAPELNP</sequence>
<dbReference type="GO" id="GO:0015627">
    <property type="term" value="C:type II protein secretion system complex"/>
    <property type="evidence" value="ECO:0007669"/>
    <property type="project" value="InterPro"/>
</dbReference>
<dbReference type="EMBL" id="PIQH01000005">
    <property type="protein sequence ID" value="RUO80297.1"/>
    <property type="molecule type" value="Genomic_DNA"/>
</dbReference>
<gene>
    <name evidence="12" type="primary">gspH</name>
    <name evidence="12" type="ORF">CWI84_06615</name>
</gene>